<sequence length="295" mass="32965">MEVLKLLAGAFEGKIWDMKEGEFQKLKFLKLESLNIVQWNACDDHLPNLQCLILRSCRQLEEVPSGFGDIPTLGVIEVQTCRASASVEESVRNLKKEQLEMGNEGLEIIMSTVKHPTHLLLVFISVLEKTLVCSCLPEEDEGGGPVSEKLKSDCKNKWVRKSRSNGAFAVYVSIVTQILVLVAKQIPSVEDFLAFSGDCTSWRAAASINKFDNNSAASRKVPLVMLADKPDSDDREFYNRSKGKISMRLSLPEAKSKRWMEAGFGWLLLTSESSGELTLLNFLTRPCNIPWKGNH</sequence>
<evidence type="ECO:0000313" key="2">
    <source>
        <dbReference type="Proteomes" id="UP001161247"/>
    </source>
</evidence>
<dbReference type="PANTHER" id="PTHR15140">
    <property type="entry name" value="TUBULIN-SPECIFIC CHAPERONE E"/>
    <property type="match status" value="1"/>
</dbReference>
<dbReference type="Proteomes" id="UP001161247">
    <property type="component" value="Chromosome 2"/>
</dbReference>
<proteinExistence type="predicted"/>
<keyword evidence="2" id="KW-1185">Reference proteome</keyword>
<accession>A0AAV1CP87</accession>
<dbReference type="AlphaFoldDB" id="A0AAV1CP87"/>
<dbReference type="PANTHER" id="PTHR15140:SF37">
    <property type="entry name" value="UBIQUITIN-LIKE DOMAIN-CONTAINING PROTEIN"/>
    <property type="match status" value="1"/>
</dbReference>
<reference evidence="1" key="1">
    <citation type="submission" date="2023-03" db="EMBL/GenBank/DDBJ databases">
        <authorList>
            <person name="Julca I."/>
        </authorList>
    </citation>
    <scope>NUCLEOTIDE SEQUENCE</scope>
</reference>
<dbReference type="InterPro" id="IPR032675">
    <property type="entry name" value="LRR_dom_sf"/>
</dbReference>
<evidence type="ECO:0000313" key="1">
    <source>
        <dbReference type="EMBL" id="CAI9096504.1"/>
    </source>
</evidence>
<name>A0AAV1CP87_OLDCO</name>
<dbReference type="Gene3D" id="3.80.10.10">
    <property type="entry name" value="Ribonuclease Inhibitor"/>
    <property type="match status" value="1"/>
</dbReference>
<protein>
    <submittedName>
        <fullName evidence="1">OLC1v1032666C1</fullName>
    </submittedName>
</protein>
<dbReference type="EMBL" id="OX459119">
    <property type="protein sequence ID" value="CAI9096504.1"/>
    <property type="molecule type" value="Genomic_DNA"/>
</dbReference>
<organism evidence="1 2">
    <name type="scientific">Oldenlandia corymbosa var. corymbosa</name>
    <dbReference type="NCBI Taxonomy" id="529605"/>
    <lineage>
        <taxon>Eukaryota</taxon>
        <taxon>Viridiplantae</taxon>
        <taxon>Streptophyta</taxon>
        <taxon>Embryophyta</taxon>
        <taxon>Tracheophyta</taxon>
        <taxon>Spermatophyta</taxon>
        <taxon>Magnoliopsida</taxon>
        <taxon>eudicotyledons</taxon>
        <taxon>Gunneridae</taxon>
        <taxon>Pentapetalae</taxon>
        <taxon>asterids</taxon>
        <taxon>lamiids</taxon>
        <taxon>Gentianales</taxon>
        <taxon>Rubiaceae</taxon>
        <taxon>Rubioideae</taxon>
        <taxon>Spermacoceae</taxon>
        <taxon>Hedyotis-Oldenlandia complex</taxon>
        <taxon>Oldenlandia</taxon>
    </lineage>
</organism>
<gene>
    <name evidence="1" type="ORF">OLC1_LOCUS7247</name>
</gene>
<dbReference type="SUPFAM" id="SSF52058">
    <property type="entry name" value="L domain-like"/>
    <property type="match status" value="1"/>
</dbReference>